<feature type="chain" id="PRO_5046722591" evidence="2">
    <location>
        <begin position="34"/>
        <end position="174"/>
    </location>
</feature>
<sequence>MEVTPSAVMKLVYYTTSVLALLLAILHVNPVSSSPVPSELPTEKSRGETQTSSPPTIEEDRVKDEEHYPSESLQGRPENAPLDKLYSIPLTDEEEEEKSSVLTEPTGDSHDEMPTHYSQSEIVELEPLPIREPPSRELYSSPTEPNNKYLAKIAEKPSADEPKWCGCFPWAHGK</sequence>
<feature type="compositionally biased region" description="Basic and acidic residues" evidence="1">
    <location>
        <begin position="58"/>
        <end position="69"/>
    </location>
</feature>
<organism evidence="3 4">
    <name type="scientific">Puccinia triticina</name>
    <dbReference type="NCBI Taxonomy" id="208348"/>
    <lineage>
        <taxon>Eukaryota</taxon>
        <taxon>Fungi</taxon>
        <taxon>Dikarya</taxon>
        <taxon>Basidiomycota</taxon>
        <taxon>Pucciniomycotina</taxon>
        <taxon>Pucciniomycetes</taxon>
        <taxon>Pucciniales</taxon>
        <taxon>Pucciniaceae</taxon>
        <taxon>Puccinia</taxon>
    </lineage>
</organism>
<evidence type="ECO:0000256" key="2">
    <source>
        <dbReference type="SAM" id="SignalP"/>
    </source>
</evidence>
<dbReference type="EMBL" id="CP110433">
    <property type="protein sequence ID" value="WAQ90944.1"/>
    <property type="molecule type" value="Genomic_DNA"/>
</dbReference>
<dbReference type="RefSeq" id="XP_053026499.1">
    <property type="nucleotide sequence ID" value="XM_053162532.1"/>
</dbReference>
<evidence type="ECO:0000256" key="1">
    <source>
        <dbReference type="SAM" id="MobiDB-lite"/>
    </source>
</evidence>
<dbReference type="Proteomes" id="UP001164743">
    <property type="component" value="Chromosome 13A"/>
</dbReference>
<proteinExistence type="predicted"/>
<gene>
    <name evidence="3" type="ORF">PtA15_13A344</name>
</gene>
<protein>
    <submittedName>
        <fullName evidence="3">Uncharacterized protein</fullName>
    </submittedName>
</protein>
<keyword evidence="2" id="KW-0732">Signal</keyword>
<reference evidence="3" key="1">
    <citation type="submission" date="2022-10" db="EMBL/GenBank/DDBJ databases">
        <title>Puccinia triticina Genome sequencing and assembly.</title>
        <authorList>
            <person name="Li C."/>
        </authorList>
    </citation>
    <scope>NUCLEOTIDE SEQUENCE</scope>
    <source>
        <strain evidence="3">Pt15</strain>
    </source>
</reference>
<evidence type="ECO:0000313" key="3">
    <source>
        <dbReference type="EMBL" id="WAQ90944.1"/>
    </source>
</evidence>
<evidence type="ECO:0000313" key="4">
    <source>
        <dbReference type="Proteomes" id="UP001164743"/>
    </source>
</evidence>
<keyword evidence="4" id="KW-1185">Reference proteome</keyword>
<name>A0ABY7D045_9BASI</name>
<accession>A0ABY7D045</accession>
<feature type="signal peptide" evidence="2">
    <location>
        <begin position="1"/>
        <end position="33"/>
    </location>
</feature>
<dbReference type="GeneID" id="77803427"/>
<feature type="region of interest" description="Disordered" evidence="1">
    <location>
        <begin position="31"/>
        <end position="145"/>
    </location>
</feature>